<evidence type="ECO:0000313" key="3">
    <source>
        <dbReference type="Proteomes" id="UP000265040"/>
    </source>
</evidence>
<proteinExistence type="predicted"/>
<protein>
    <recommendedName>
        <fullName evidence="1">Ubiquitin-like domain-containing protein</fullName>
    </recommendedName>
</protein>
<dbReference type="SUPFAM" id="SSF54236">
    <property type="entry name" value="Ubiquitin-like"/>
    <property type="match status" value="1"/>
</dbReference>
<name>A0A3Q1H490_ANATE</name>
<dbReference type="GeneTree" id="ENSGT01150000287048"/>
<dbReference type="InParanoid" id="A0A3Q1H490"/>
<evidence type="ECO:0000259" key="1">
    <source>
        <dbReference type="Pfam" id="PF00240"/>
    </source>
</evidence>
<accession>A0A3Q1H490</accession>
<reference evidence="2" key="1">
    <citation type="submission" date="2021-04" db="EMBL/GenBank/DDBJ databases">
        <authorList>
            <consortium name="Wellcome Sanger Institute Data Sharing"/>
        </authorList>
    </citation>
    <scope>NUCLEOTIDE SEQUENCE [LARGE SCALE GENOMIC DNA]</scope>
</reference>
<evidence type="ECO:0000313" key="2">
    <source>
        <dbReference type="Ensembl" id="ENSATEP00000002115.1"/>
    </source>
</evidence>
<sequence>MGFSVVLICLGKEMIVDLCDSEEEMSSMTVLQLKEKIESNANINRGRYITLENSTPLSKYRIQNSSVIHLVLRVHGG</sequence>
<dbReference type="STRING" id="64144.ENSATEP00000002115"/>
<dbReference type="InterPro" id="IPR000626">
    <property type="entry name" value="Ubiquitin-like_dom"/>
</dbReference>
<dbReference type="Gene3D" id="3.10.20.90">
    <property type="entry name" value="Phosphatidylinositol 3-kinase Catalytic Subunit, Chain A, domain 1"/>
    <property type="match status" value="1"/>
</dbReference>
<reference evidence="2" key="3">
    <citation type="submission" date="2025-09" db="UniProtKB">
        <authorList>
            <consortium name="Ensembl"/>
        </authorList>
    </citation>
    <scope>IDENTIFICATION</scope>
</reference>
<feature type="domain" description="Ubiquitin-like" evidence="1">
    <location>
        <begin position="27"/>
        <end position="73"/>
    </location>
</feature>
<keyword evidence="3" id="KW-1185">Reference proteome</keyword>
<dbReference type="AlphaFoldDB" id="A0A3Q1H490"/>
<reference evidence="2" key="2">
    <citation type="submission" date="2025-08" db="UniProtKB">
        <authorList>
            <consortium name="Ensembl"/>
        </authorList>
    </citation>
    <scope>IDENTIFICATION</scope>
</reference>
<organism evidence="2 3">
    <name type="scientific">Anabas testudineus</name>
    <name type="common">Climbing perch</name>
    <name type="synonym">Anthias testudineus</name>
    <dbReference type="NCBI Taxonomy" id="64144"/>
    <lineage>
        <taxon>Eukaryota</taxon>
        <taxon>Metazoa</taxon>
        <taxon>Chordata</taxon>
        <taxon>Craniata</taxon>
        <taxon>Vertebrata</taxon>
        <taxon>Euteleostomi</taxon>
        <taxon>Actinopterygii</taxon>
        <taxon>Neopterygii</taxon>
        <taxon>Teleostei</taxon>
        <taxon>Neoteleostei</taxon>
        <taxon>Acanthomorphata</taxon>
        <taxon>Anabantaria</taxon>
        <taxon>Anabantiformes</taxon>
        <taxon>Anabantoidei</taxon>
        <taxon>Anabantidae</taxon>
        <taxon>Anabas</taxon>
    </lineage>
</organism>
<dbReference type="InterPro" id="IPR029071">
    <property type="entry name" value="Ubiquitin-like_domsf"/>
</dbReference>
<dbReference type="Ensembl" id="ENSATET00000002139.2">
    <property type="protein sequence ID" value="ENSATEP00000002115.1"/>
    <property type="gene ID" value="ENSATEG00000001499.2"/>
</dbReference>
<dbReference type="Pfam" id="PF00240">
    <property type="entry name" value="ubiquitin"/>
    <property type="match status" value="1"/>
</dbReference>
<dbReference type="OrthoDB" id="428577at2759"/>
<dbReference type="Proteomes" id="UP000265040">
    <property type="component" value="Chromosome 18"/>
</dbReference>